<dbReference type="InterPro" id="IPR012373">
    <property type="entry name" value="Ferrdict_sens_TM"/>
</dbReference>
<accession>A0A4S4AUS2</accession>
<dbReference type="Proteomes" id="UP000307956">
    <property type="component" value="Unassembled WGS sequence"/>
</dbReference>
<dbReference type="EMBL" id="SSOD01000003">
    <property type="protein sequence ID" value="THF63544.1"/>
    <property type="molecule type" value="Genomic_DNA"/>
</dbReference>
<keyword evidence="4" id="KW-1185">Reference proteome</keyword>
<organism evidence="3 4">
    <name type="scientific">Pseudothauera rhizosphaerae</name>
    <dbReference type="NCBI Taxonomy" id="2565932"/>
    <lineage>
        <taxon>Bacteria</taxon>
        <taxon>Pseudomonadati</taxon>
        <taxon>Pseudomonadota</taxon>
        <taxon>Betaproteobacteria</taxon>
        <taxon>Rhodocyclales</taxon>
        <taxon>Zoogloeaceae</taxon>
        <taxon>Pseudothauera</taxon>
    </lineage>
</organism>
<sequence>MAALAAGTDLPADVLEAAAHWYVQLNDRDAGADVRQAWQAWLAADARHRRAWERMQALERRLGGLPRDIVVPTLNGARAGRRRTVKLLALLLAGGAAGLAARQSTPWQLATADHRTGTGEHRRIELADGGTLDLGTASAVDIDYGPGLRLLRLHAGEILVRTASDPRPFEVRTGQGRIRALGTRFSVRSDGDGRTRVAVFEHAVEIRPAHADGPPLRLEAGQRADFSAQAADAPRPVDAGQAAWAEGKLVAIDQRLEDFLAELARYRPGILGCDPAIADLRLSGAFRLADTDAVLDNLAASLPVRVRYRTRYWVRIEAR</sequence>
<dbReference type="PIRSF" id="PIRSF018266">
    <property type="entry name" value="FecR"/>
    <property type="match status" value="1"/>
</dbReference>
<reference evidence="3 4" key="1">
    <citation type="submission" date="2019-04" db="EMBL/GenBank/DDBJ databases">
        <title>Azoarcus rhizosphaerae sp. nov. isolated from rhizosphere of Ficus religiosa.</title>
        <authorList>
            <person name="Lin S.-Y."/>
            <person name="Hameed A."/>
            <person name="Hsu Y.-H."/>
            <person name="Young C.-C."/>
        </authorList>
    </citation>
    <scope>NUCLEOTIDE SEQUENCE [LARGE SCALE GENOMIC DNA]</scope>
    <source>
        <strain evidence="3 4">CC-YHH848</strain>
    </source>
</reference>
<dbReference type="GO" id="GO:0016989">
    <property type="term" value="F:sigma factor antagonist activity"/>
    <property type="evidence" value="ECO:0007669"/>
    <property type="project" value="TreeGrafter"/>
</dbReference>
<dbReference type="PANTHER" id="PTHR30273:SF2">
    <property type="entry name" value="PROTEIN FECR"/>
    <property type="match status" value="1"/>
</dbReference>
<dbReference type="Pfam" id="PF16220">
    <property type="entry name" value="DUF4880"/>
    <property type="match status" value="1"/>
</dbReference>
<name>A0A4S4AUS2_9RHOO</name>
<evidence type="ECO:0000313" key="3">
    <source>
        <dbReference type="EMBL" id="THF63544.1"/>
    </source>
</evidence>
<dbReference type="AlphaFoldDB" id="A0A4S4AUS2"/>
<feature type="domain" description="FecR protein" evidence="1">
    <location>
        <begin position="113"/>
        <end position="205"/>
    </location>
</feature>
<dbReference type="Gene3D" id="2.60.120.1440">
    <property type="match status" value="1"/>
</dbReference>
<dbReference type="InterPro" id="IPR032623">
    <property type="entry name" value="FecR_N"/>
</dbReference>
<protein>
    <submittedName>
        <fullName evidence="3">DUF4880 domain-containing protein</fullName>
    </submittedName>
</protein>
<comment type="caution">
    <text evidence="3">The sequence shown here is derived from an EMBL/GenBank/DDBJ whole genome shotgun (WGS) entry which is preliminary data.</text>
</comment>
<dbReference type="InterPro" id="IPR006860">
    <property type="entry name" value="FecR"/>
</dbReference>
<dbReference type="OrthoDB" id="1100567at2"/>
<dbReference type="Pfam" id="PF04773">
    <property type="entry name" value="FecR"/>
    <property type="match status" value="1"/>
</dbReference>
<proteinExistence type="predicted"/>
<gene>
    <name evidence="3" type="ORF">E6O51_04810</name>
</gene>
<evidence type="ECO:0000313" key="4">
    <source>
        <dbReference type="Proteomes" id="UP000307956"/>
    </source>
</evidence>
<evidence type="ECO:0000259" key="2">
    <source>
        <dbReference type="Pfam" id="PF16220"/>
    </source>
</evidence>
<evidence type="ECO:0000259" key="1">
    <source>
        <dbReference type="Pfam" id="PF04773"/>
    </source>
</evidence>
<feature type="domain" description="FecR N-terminal" evidence="2">
    <location>
        <begin position="16"/>
        <end position="58"/>
    </location>
</feature>
<dbReference type="PANTHER" id="PTHR30273">
    <property type="entry name" value="PERIPLASMIC SIGNAL SENSOR AND SIGMA FACTOR ACTIVATOR FECR-RELATED"/>
    <property type="match status" value="1"/>
</dbReference>